<evidence type="ECO:0000313" key="3">
    <source>
        <dbReference type="Proteomes" id="UP000268014"/>
    </source>
</evidence>
<accession>A0A0N4XA33</accession>
<feature type="coiled-coil region" evidence="1">
    <location>
        <begin position="67"/>
        <end position="101"/>
    </location>
</feature>
<evidence type="ECO:0000313" key="4">
    <source>
        <dbReference type="WBParaSite" id="HPLM_0002122801-mRNA-1"/>
    </source>
</evidence>
<dbReference type="OMA" id="DSGMNKF"/>
<gene>
    <name evidence="2" type="ORF">HPLM_LOCUS21217</name>
</gene>
<proteinExistence type="predicted"/>
<dbReference type="WBParaSite" id="HPLM_0002122801-mRNA-1">
    <property type="protein sequence ID" value="HPLM_0002122801-mRNA-1"/>
    <property type="gene ID" value="HPLM_0002122801"/>
</dbReference>
<evidence type="ECO:0000256" key="1">
    <source>
        <dbReference type="SAM" id="Coils"/>
    </source>
</evidence>
<dbReference type="Proteomes" id="UP000268014">
    <property type="component" value="Unassembled WGS sequence"/>
</dbReference>
<dbReference type="AlphaFoldDB" id="A0A0N4XA33"/>
<dbReference type="EMBL" id="UZAF01023119">
    <property type="protein sequence ID" value="VDO88555.1"/>
    <property type="molecule type" value="Genomic_DNA"/>
</dbReference>
<dbReference type="OrthoDB" id="5863791at2759"/>
<organism evidence="4">
    <name type="scientific">Haemonchus placei</name>
    <name type="common">Barber's pole worm</name>
    <dbReference type="NCBI Taxonomy" id="6290"/>
    <lineage>
        <taxon>Eukaryota</taxon>
        <taxon>Metazoa</taxon>
        <taxon>Ecdysozoa</taxon>
        <taxon>Nematoda</taxon>
        <taxon>Chromadorea</taxon>
        <taxon>Rhabditida</taxon>
        <taxon>Rhabditina</taxon>
        <taxon>Rhabditomorpha</taxon>
        <taxon>Strongyloidea</taxon>
        <taxon>Trichostrongylidae</taxon>
        <taxon>Haemonchus</taxon>
    </lineage>
</organism>
<reference evidence="2 3" key="2">
    <citation type="submission" date="2018-11" db="EMBL/GenBank/DDBJ databases">
        <authorList>
            <consortium name="Pathogen Informatics"/>
        </authorList>
    </citation>
    <scope>NUCLEOTIDE SEQUENCE [LARGE SCALE GENOMIC DNA]</scope>
    <source>
        <strain evidence="2 3">MHpl1</strain>
    </source>
</reference>
<keyword evidence="3" id="KW-1185">Reference proteome</keyword>
<reference evidence="4" key="1">
    <citation type="submission" date="2017-02" db="UniProtKB">
        <authorList>
            <consortium name="WormBaseParasite"/>
        </authorList>
    </citation>
    <scope>IDENTIFICATION</scope>
</reference>
<dbReference type="InterPro" id="IPR027267">
    <property type="entry name" value="AH/BAR_dom_sf"/>
</dbReference>
<dbReference type="SUPFAM" id="SSF103657">
    <property type="entry name" value="BAR/IMD domain-like"/>
    <property type="match status" value="1"/>
</dbReference>
<name>A0A0N4XA33_HAEPC</name>
<protein>
    <submittedName>
        <fullName evidence="4">BAR domain-containing protein</fullName>
    </submittedName>
</protein>
<dbReference type="Gene3D" id="1.20.1270.60">
    <property type="entry name" value="Arfaptin homology (AH) domain/BAR domain"/>
    <property type="match status" value="1"/>
</dbReference>
<sequence>MLEFEDRASKQKKWAQAGKAFKLYGAEIMTPEVTEIFQKAADKFIEISTDYQQVRQEIDGGFRVPLHEFNQKDVKNLKENLKKLDTAKKLLNNSRNKLKRKPDDPELKISVDVAKGVLTEQLKSAREAVSEFQKATAFFQEIALAFISTEKEINEKAHRAITDIVYSNKSTD</sequence>
<evidence type="ECO:0000313" key="2">
    <source>
        <dbReference type="EMBL" id="VDO88555.1"/>
    </source>
</evidence>
<keyword evidence="1" id="KW-0175">Coiled coil</keyword>